<organism evidence="1 2">
    <name type="scientific">Saccharopolyspora hirsuta</name>
    <dbReference type="NCBI Taxonomy" id="1837"/>
    <lineage>
        <taxon>Bacteria</taxon>
        <taxon>Bacillati</taxon>
        <taxon>Actinomycetota</taxon>
        <taxon>Actinomycetes</taxon>
        <taxon>Pseudonocardiales</taxon>
        <taxon>Pseudonocardiaceae</taxon>
        <taxon>Saccharopolyspora</taxon>
    </lineage>
</organism>
<evidence type="ECO:0000313" key="2">
    <source>
        <dbReference type="Proteomes" id="UP000323946"/>
    </source>
</evidence>
<dbReference type="OrthoDB" id="5136203at2"/>
<dbReference type="Proteomes" id="UP000323946">
    <property type="component" value="Unassembled WGS sequence"/>
</dbReference>
<dbReference type="RefSeq" id="WP_150065328.1">
    <property type="nucleotide sequence ID" value="NZ_VWPH01000002.1"/>
</dbReference>
<gene>
    <name evidence="1" type="ORF">F1721_04985</name>
</gene>
<comment type="caution">
    <text evidence="1">The sequence shown here is derived from an EMBL/GenBank/DDBJ whole genome shotgun (WGS) entry which is preliminary data.</text>
</comment>
<accession>A0A5M7CFD9</accession>
<dbReference type="EMBL" id="VWPH01000002">
    <property type="protein sequence ID" value="KAA5837165.1"/>
    <property type="molecule type" value="Genomic_DNA"/>
</dbReference>
<evidence type="ECO:0000313" key="1">
    <source>
        <dbReference type="EMBL" id="KAA5837165.1"/>
    </source>
</evidence>
<dbReference type="AlphaFoldDB" id="A0A5M7CFD9"/>
<keyword evidence="2" id="KW-1185">Reference proteome</keyword>
<reference evidence="1 2" key="1">
    <citation type="submission" date="2019-09" db="EMBL/GenBank/DDBJ databases">
        <title>Draft genome sequence of the thermophilic Saccharopolyspora hirsuta VKM Ac-666T.</title>
        <authorList>
            <person name="Lobastova T.G."/>
            <person name="Fokina V."/>
            <person name="Bragin E.Y."/>
            <person name="Shtratnikova V.Y."/>
            <person name="Starodumova I.P."/>
            <person name="Tarlachkov S.V."/>
            <person name="Donova M.V."/>
        </authorList>
    </citation>
    <scope>NUCLEOTIDE SEQUENCE [LARGE SCALE GENOMIC DNA]</scope>
    <source>
        <strain evidence="1 2">VKM Ac-666</strain>
    </source>
</reference>
<proteinExistence type="predicted"/>
<name>A0A5M7CFD9_SACHI</name>
<protein>
    <submittedName>
        <fullName evidence="1">Uncharacterized protein</fullName>
    </submittedName>
</protein>
<sequence>MSGHREQSGAPPYAVAQWAAAVAAVRSAADADGAAKALEKVRRWEDVLAGVADGRLRIGSRTPVADTPPWVTLEVAHGGFATGQYLAEAPLSADERARLAELPDDVPGETDRERLNLWYLADAGRAELLAALRGGNYRIDVPEEAALAVAALLLERGFTEQALDLVAEVRPLMHRLRFTPRFEPVPRPTGVAVRLEPVGEVAASLRRVRVPEQLAAMRETLEVWNPLYDRLVALWCSTVDGDLPHLDEQGELSGGWPCRRWPDDWAHARTRWLDDYAQACRERTPSGRHAHPRSNFARLRAALLACPVDSTALSPREVGWIRRALANTVSRHGAPGAEPRASLRAMQARSIAAPTHAAVAGLVAARLDRYPADGGVPSLEPITAAVSEEDAATGVPVGTAIPEHLADKVARAWEAPVDELVHRGVITSGEVLAQVLPQLTARFAAAGLDDPVLAGVYEQTYTAFRRRRSLLLLDLEQQVRFDELPWVRALAVCRSSSADRAVAARRSLEQAALLAITSFPHALLPNPLVRELGAMSSLAGTRLPLVEEVAADIFTGTFTAKWREAAAVASRELAGTVYAAYYDLPPESGWTEERRSRFKWGRRTADDFAERCGQRSAEAGSGGNFVARNGAVLEQSQILTTHNLAVLVHELGLADQVREHAPDLVRRTFDWIVGRLGQRPDFGYHAALIQVKNAAYAWRQAVFLLSFCTPEEQQAQVRGLAEAVRGAGLTRFEPAVEGLAHVLGGGRFDASGTAPGGGRRFLGWARGKHWYFED</sequence>